<evidence type="ECO:0000256" key="1">
    <source>
        <dbReference type="ARBA" id="ARBA00006865"/>
    </source>
</evidence>
<organism evidence="3 4">
    <name type="scientific">Kocuria aegyptia</name>
    <dbReference type="NCBI Taxonomy" id="330943"/>
    <lineage>
        <taxon>Bacteria</taxon>
        <taxon>Bacillati</taxon>
        <taxon>Actinomycetota</taxon>
        <taxon>Actinomycetes</taxon>
        <taxon>Micrococcales</taxon>
        <taxon>Micrococcaceae</taxon>
        <taxon>Kocuria</taxon>
    </lineage>
</organism>
<dbReference type="InterPro" id="IPR013320">
    <property type="entry name" value="ConA-like_dom_sf"/>
</dbReference>
<reference evidence="3 4" key="1">
    <citation type="journal article" date="2019" name="Int. J. Syst. Evol. Microbiol.">
        <title>The Global Catalogue of Microorganisms (GCM) 10K type strain sequencing project: providing services to taxonomists for standard genome sequencing and annotation.</title>
        <authorList>
            <consortium name="The Broad Institute Genomics Platform"/>
            <consortium name="The Broad Institute Genome Sequencing Center for Infectious Disease"/>
            <person name="Wu L."/>
            <person name="Ma J."/>
        </authorList>
    </citation>
    <scope>NUCLEOTIDE SEQUENCE [LARGE SCALE GENOMIC DNA]</scope>
    <source>
        <strain evidence="3 4">JCM 14735</strain>
    </source>
</reference>
<keyword evidence="4" id="KW-1185">Reference proteome</keyword>
<name>A0ABN2KM83_9MICC</name>
<evidence type="ECO:0000313" key="3">
    <source>
        <dbReference type="EMBL" id="GAA1760121.1"/>
    </source>
</evidence>
<dbReference type="SUPFAM" id="SSF49899">
    <property type="entry name" value="Concanavalin A-like lectins/glucanases"/>
    <property type="match status" value="1"/>
</dbReference>
<dbReference type="Gene3D" id="2.60.120.200">
    <property type="match status" value="1"/>
</dbReference>
<protein>
    <recommendedName>
        <fullName evidence="2">GH16 domain-containing protein</fullName>
    </recommendedName>
</protein>
<proteinExistence type="inferred from homology"/>
<sequence length="113" mass="12752">MLEVTGEDTGRLIMHLHPKDRSAPSIRKDYFLPEGRSLADGWHTISLDWSPNKLTYLLDGKQVWQVLGKQVPDEPMYLVMNLAVGGDYPGNPDKNTTFPAVFKIDRVRILGNS</sequence>
<evidence type="ECO:0000313" key="4">
    <source>
        <dbReference type="Proteomes" id="UP001501204"/>
    </source>
</evidence>
<comment type="similarity">
    <text evidence="1">Belongs to the glycosyl hydrolase 16 family.</text>
</comment>
<dbReference type="PANTHER" id="PTHR10963">
    <property type="entry name" value="GLYCOSYL HYDROLASE-RELATED"/>
    <property type="match status" value="1"/>
</dbReference>
<comment type="caution">
    <text evidence="3">The sequence shown here is derived from an EMBL/GenBank/DDBJ whole genome shotgun (WGS) entry which is preliminary data.</text>
</comment>
<dbReference type="PROSITE" id="PS51762">
    <property type="entry name" value="GH16_2"/>
    <property type="match status" value="1"/>
</dbReference>
<dbReference type="InterPro" id="IPR050546">
    <property type="entry name" value="Glycosyl_Hydrlase_16"/>
</dbReference>
<evidence type="ECO:0000259" key="2">
    <source>
        <dbReference type="PROSITE" id="PS51762"/>
    </source>
</evidence>
<accession>A0ABN2KM83</accession>
<feature type="domain" description="GH16" evidence="2">
    <location>
        <begin position="1"/>
        <end position="113"/>
    </location>
</feature>
<dbReference type="EMBL" id="BAAAOA010000019">
    <property type="protein sequence ID" value="GAA1760121.1"/>
    <property type="molecule type" value="Genomic_DNA"/>
</dbReference>
<dbReference type="InterPro" id="IPR000757">
    <property type="entry name" value="Beta-glucanase-like"/>
</dbReference>
<dbReference type="Proteomes" id="UP001501204">
    <property type="component" value="Unassembled WGS sequence"/>
</dbReference>
<dbReference type="Pfam" id="PF00722">
    <property type="entry name" value="Glyco_hydro_16"/>
    <property type="match status" value="1"/>
</dbReference>
<gene>
    <name evidence="3" type="ORF">GCM10009767_19080</name>
</gene>
<dbReference type="PANTHER" id="PTHR10963:SF55">
    <property type="entry name" value="GLYCOSIDE HYDROLASE FAMILY 16 PROTEIN"/>
    <property type="match status" value="1"/>
</dbReference>